<protein>
    <recommendedName>
        <fullName evidence="4">Flagellar P-ring protein</fullName>
    </recommendedName>
    <alternativeName>
        <fullName evidence="4">Basal body P-ring protein</fullName>
    </alternativeName>
</protein>
<comment type="subcellular location">
    <subcellularLocation>
        <location evidence="4">Periplasm</location>
    </subcellularLocation>
    <subcellularLocation>
        <location evidence="4">Bacterial flagellum basal body</location>
    </subcellularLocation>
</comment>
<keyword evidence="3 4" id="KW-0975">Bacterial flagellum</keyword>
<dbReference type="AlphaFoldDB" id="C0QA39"/>
<name>C0QA39_DESAH</name>
<dbReference type="Pfam" id="PF02119">
    <property type="entry name" value="FlgI"/>
    <property type="match status" value="1"/>
</dbReference>
<organism evidence="5 6">
    <name type="scientific">Desulforapulum autotrophicum (strain ATCC 43914 / DSM 3382 / VKM B-1955 / HRM2)</name>
    <name type="common">Desulfobacterium autotrophicum</name>
    <dbReference type="NCBI Taxonomy" id="177437"/>
    <lineage>
        <taxon>Bacteria</taxon>
        <taxon>Pseudomonadati</taxon>
        <taxon>Thermodesulfobacteriota</taxon>
        <taxon>Desulfobacteria</taxon>
        <taxon>Desulfobacterales</taxon>
        <taxon>Desulfobacteraceae</taxon>
        <taxon>Desulforapulum</taxon>
    </lineage>
</organism>
<dbReference type="GO" id="GO:0071973">
    <property type="term" value="P:bacterial-type flagellum-dependent cell motility"/>
    <property type="evidence" value="ECO:0007669"/>
    <property type="project" value="InterPro"/>
</dbReference>
<gene>
    <name evidence="4 5" type="primary">flgI</name>
    <name evidence="5" type="ordered locus">HRM2_36990</name>
</gene>
<dbReference type="InterPro" id="IPR001782">
    <property type="entry name" value="Flag_FlgI"/>
</dbReference>
<evidence type="ECO:0000256" key="3">
    <source>
        <dbReference type="ARBA" id="ARBA00023143"/>
    </source>
</evidence>
<dbReference type="eggNOG" id="COG1706">
    <property type="taxonomic scope" value="Bacteria"/>
</dbReference>
<comment type="function">
    <text evidence="1 4">Assembles around the rod to form the L-ring and probably protects the motor/basal body from shearing forces during rotation.</text>
</comment>
<dbReference type="NCBIfam" id="NF003676">
    <property type="entry name" value="PRK05303.1"/>
    <property type="match status" value="1"/>
</dbReference>
<accession>C0QA39</accession>
<evidence type="ECO:0000256" key="4">
    <source>
        <dbReference type="HAMAP-Rule" id="MF_00416"/>
    </source>
</evidence>
<dbReference type="KEGG" id="dat:HRM2_36990"/>
<dbReference type="GO" id="GO:0005198">
    <property type="term" value="F:structural molecule activity"/>
    <property type="evidence" value="ECO:0007669"/>
    <property type="project" value="InterPro"/>
</dbReference>
<dbReference type="STRING" id="177437.HRM2_36990"/>
<evidence type="ECO:0000256" key="2">
    <source>
        <dbReference type="ARBA" id="ARBA00022729"/>
    </source>
</evidence>
<dbReference type="HOGENOM" id="CLU_045235_1_0_7"/>
<evidence type="ECO:0000256" key="1">
    <source>
        <dbReference type="ARBA" id="ARBA00002591"/>
    </source>
</evidence>
<dbReference type="PRINTS" id="PR01010">
    <property type="entry name" value="FLGPRINGFLGI"/>
</dbReference>
<evidence type="ECO:0000313" key="6">
    <source>
        <dbReference type="Proteomes" id="UP000000442"/>
    </source>
</evidence>
<comment type="subunit">
    <text evidence="4">The basal body constitutes a major portion of the flagellar organelle and consists of four rings (L,P,S, and M) mounted on a central rod.</text>
</comment>
<dbReference type="PANTHER" id="PTHR30381">
    <property type="entry name" value="FLAGELLAR P-RING PERIPLASMIC PROTEIN FLGI"/>
    <property type="match status" value="1"/>
</dbReference>
<dbReference type="RefSeq" id="WP_015905503.1">
    <property type="nucleotide sequence ID" value="NC_012108.1"/>
</dbReference>
<dbReference type="EMBL" id="CP001087">
    <property type="protein sequence ID" value="ACN16757.1"/>
    <property type="molecule type" value="Genomic_DNA"/>
</dbReference>
<keyword evidence="2" id="KW-0732">Signal</keyword>
<comment type="similarity">
    <text evidence="4">Belongs to the FlgI family.</text>
</comment>
<dbReference type="GO" id="GO:0009428">
    <property type="term" value="C:bacterial-type flagellum basal body, distal rod, P ring"/>
    <property type="evidence" value="ECO:0007669"/>
    <property type="project" value="InterPro"/>
</dbReference>
<dbReference type="GO" id="GO:0030288">
    <property type="term" value="C:outer membrane-bounded periplasmic space"/>
    <property type="evidence" value="ECO:0007669"/>
    <property type="project" value="InterPro"/>
</dbReference>
<keyword evidence="4" id="KW-0574">Periplasm</keyword>
<dbReference type="HAMAP" id="MF_00416">
    <property type="entry name" value="FlgI"/>
    <property type="match status" value="1"/>
</dbReference>
<proteinExistence type="inferred from homology"/>
<dbReference type="Proteomes" id="UP000000442">
    <property type="component" value="Chromosome"/>
</dbReference>
<keyword evidence="6" id="KW-1185">Reference proteome</keyword>
<dbReference type="OrthoDB" id="9786431at2"/>
<reference evidence="5 6" key="1">
    <citation type="journal article" date="2009" name="Environ. Microbiol.">
        <title>Genome sequence of Desulfobacterium autotrophicum HRM2, a marine sulfate reducer oxidizing organic carbon completely to carbon dioxide.</title>
        <authorList>
            <person name="Strittmatter A.W."/>
            <person name="Liesegang H."/>
            <person name="Rabus R."/>
            <person name="Decker I."/>
            <person name="Amann J."/>
            <person name="Andres S."/>
            <person name="Henne A."/>
            <person name="Fricke W.F."/>
            <person name="Martinez-Arias R."/>
            <person name="Bartels D."/>
            <person name="Goesmann A."/>
            <person name="Krause L."/>
            <person name="Puehler A."/>
            <person name="Klenk H.P."/>
            <person name="Richter M."/>
            <person name="Schuler M."/>
            <person name="Gloeckner F.O."/>
            <person name="Meyerdierks A."/>
            <person name="Gottschalk G."/>
            <person name="Amann R."/>
        </authorList>
    </citation>
    <scope>NUCLEOTIDE SEQUENCE [LARGE SCALE GENOMIC DNA]</scope>
    <source>
        <strain evidence="6">ATCC 43914 / DSM 3382 / HRM2</strain>
    </source>
</reference>
<dbReference type="PANTHER" id="PTHR30381:SF0">
    <property type="entry name" value="FLAGELLAR P-RING PROTEIN"/>
    <property type="match status" value="1"/>
</dbReference>
<evidence type="ECO:0000313" key="5">
    <source>
        <dbReference type="EMBL" id="ACN16757.1"/>
    </source>
</evidence>
<sequence length="378" mass="39273">MMKKYMIGSTSCFVTLGIFFLTFVLFSGIKTAQGARIKDLAAIKGIRSNQLTGYGLIVGLDGTGDKSGADFTTQALANMMDRMGIHVDKDELSVKNIAAVIVTADIPAFARIGNKIDVVASSIGDAKSLSGGTLLLTPLKGVDGQVYALAQGPVTLGGVGAGGARGSTQKNHLQVARIANGASVEREIPVVLDGKKALILSLFNPDFTTAKRVADTINASIGDGVAEAVDSSALRLNIPENMQESKVAEFLADIETLSIVPDTRAKVVVNEKTGTVVIGENVTISTVAVAHGNLTVTIKKSSEVSQPESFTQGETITTSQRDVAVDEEAVKVMPLPGGATIGELVKGLNSIGVSPRDLITILQSIKAAGALQAELEII</sequence>